<dbReference type="EMBL" id="HBIN01023452">
    <property type="protein sequence ID" value="CAE0448096.1"/>
    <property type="molecule type" value="Transcribed_RNA"/>
</dbReference>
<comment type="similarity">
    <text evidence="3">Belongs to the ribose-phosphate pyrophosphokinase family.</text>
</comment>
<dbReference type="NCBIfam" id="TIGR01251">
    <property type="entry name" value="ribP_PPkin"/>
    <property type="match status" value="1"/>
</dbReference>
<gene>
    <name evidence="14" type="ORF">ASTO00021_LOCUS18060</name>
</gene>
<evidence type="ECO:0000256" key="6">
    <source>
        <dbReference type="ARBA" id="ARBA00022723"/>
    </source>
</evidence>
<dbReference type="Gene3D" id="3.40.50.2020">
    <property type="match status" value="2"/>
</dbReference>
<dbReference type="InterPro" id="IPR000836">
    <property type="entry name" value="PRTase_dom"/>
</dbReference>
<protein>
    <recommendedName>
        <fullName evidence="4">ribose-phosphate diphosphokinase</fullName>
        <ecNumber evidence="4">2.7.6.1</ecNumber>
    </recommendedName>
</protein>
<evidence type="ECO:0000313" key="14">
    <source>
        <dbReference type="EMBL" id="CAE0448096.1"/>
    </source>
</evidence>
<dbReference type="Pfam" id="PF13793">
    <property type="entry name" value="Pribosyltran_N"/>
    <property type="match status" value="1"/>
</dbReference>
<dbReference type="GO" id="GO:0005524">
    <property type="term" value="F:ATP binding"/>
    <property type="evidence" value="ECO:0007669"/>
    <property type="project" value="UniProtKB-KW"/>
</dbReference>
<sequence length="459" mass="49956">MNRSLWFFIGRRCTSVAGHTGRLTAGTGNRNTSSLRKNRQLIPAVSTSSFGSDGKWKFNLLFASSFSFAALSALACAKASGEAEAEANVVDSESESEPEPTKHKLKKRLDDGSQFYIPPSDTSKMKVFSGNGNWHLANEISMHLGTQLGRATVKRFADGEVSVNIHDNVRGKDVFVIQPLGPPVNENLMELLLMITTLRRASARKITAVIPYFGYSRQSGKMDGKTPIAAADVAKMLSVAGADRIIAIDLHNAQIQGFFGPETPVDNLDVSGIAIPYFETKFLQKPVIVSPDANGAARAKTFRDKLIRHGMDASLAVLIDHNEAKRGSPARSEEKNINEMELVGDVAGCDCVIFDDMIDSGRSVTRCTEKLKQLGAKRVFAFATHGLFLSGAYERIEKSDLIEVVCVNTVPLQTTQVAGVSSWTYSGKIHQLSVAALLAEAIRRIQNKQSLSYLFGRAN</sequence>
<evidence type="ECO:0000256" key="8">
    <source>
        <dbReference type="ARBA" id="ARBA00022741"/>
    </source>
</evidence>
<keyword evidence="6" id="KW-0479">Metal-binding</keyword>
<dbReference type="AlphaFoldDB" id="A0A7S3PRJ3"/>
<accession>A0A7S3PRJ3</accession>
<reference evidence="14" key="1">
    <citation type="submission" date="2021-01" db="EMBL/GenBank/DDBJ databases">
        <authorList>
            <person name="Corre E."/>
            <person name="Pelletier E."/>
            <person name="Niang G."/>
            <person name="Scheremetjew M."/>
            <person name="Finn R."/>
            <person name="Kale V."/>
            <person name="Holt S."/>
            <person name="Cochrane G."/>
            <person name="Meng A."/>
            <person name="Brown T."/>
            <person name="Cohen L."/>
        </authorList>
    </citation>
    <scope>NUCLEOTIDE SEQUENCE</scope>
    <source>
        <strain evidence="14">GSBS06</strain>
    </source>
</reference>
<dbReference type="GO" id="GO:0006015">
    <property type="term" value="P:5-phosphoribose 1-diphosphate biosynthetic process"/>
    <property type="evidence" value="ECO:0007669"/>
    <property type="project" value="TreeGrafter"/>
</dbReference>
<organism evidence="14">
    <name type="scientific">Aplanochytrium stocchinoi</name>
    <dbReference type="NCBI Taxonomy" id="215587"/>
    <lineage>
        <taxon>Eukaryota</taxon>
        <taxon>Sar</taxon>
        <taxon>Stramenopiles</taxon>
        <taxon>Bigyra</taxon>
        <taxon>Labyrinthulomycetes</taxon>
        <taxon>Thraustochytrida</taxon>
        <taxon>Thraustochytriidae</taxon>
        <taxon>Aplanochytrium</taxon>
    </lineage>
</organism>
<evidence type="ECO:0000256" key="11">
    <source>
        <dbReference type="ARBA" id="ARBA00022842"/>
    </source>
</evidence>
<evidence type="ECO:0000256" key="5">
    <source>
        <dbReference type="ARBA" id="ARBA00022679"/>
    </source>
</evidence>
<proteinExistence type="inferred from homology"/>
<dbReference type="FunFam" id="3.40.50.2020:FF:000001">
    <property type="entry name" value="Ribose-phosphate pyrophosphokinase"/>
    <property type="match status" value="1"/>
</dbReference>
<keyword evidence="8" id="KW-0547">Nucleotide-binding</keyword>
<comment type="catalytic activity">
    <reaction evidence="12">
        <text>D-ribose 5-phosphate + ATP = 5-phospho-alpha-D-ribose 1-diphosphate + AMP + H(+)</text>
        <dbReference type="Rhea" id="RHEA:15609"/>
        <dbReference type="ChEBI" id="CHEBI:15378"/>
        <dbReference type="ChEBI" id="CHEBI:30616"/>
        <dbReference type="ChEBI" id="CHEBI:58017"/>
        <dbReference type="ChEBI" id="CHEBI:78346"/>
        <dbReference type="ChEBI" id="CHEBI:456215"/>
        <dbReference type="EC" id="2.7.6.1"/>
    </reaction>
</comment>
<dbReference type="GO" id="GO:0006164">
    <property type="term" value="P:purine nucleotide biosynthetic process"/>
    <property type="evidence" value="ECO:0007669"/>
    <property type="project" value="TreeGrafter"/>
</dbReference>
<dbReference type="Pfam" id="PF14572">
    <property type="entry name" value="Pribosyl_synth"/>
    <property type="match status" value="1"/>
</dbReference>
<evidence type="ECO:0000256" key="9">
    <source>
        <dbReference type="ARBA" id="ARBA00022777"/>
    </source>
</evidence>
<dbReference type="PANTHER" id="PTHR10210">
    <property type="entry name" value="RIBOSE-PHOSPHATE DIPHOSPHOKINASE FAMILY MEMBER"/>
    <property type="match status" value="1"/>
</dbReference>
<name>A0A7S3PRJ3_9STRA</name>
<dbReference type="InterPro" id="IPR005946">
    <property type="entry name" value="Rib-P_diPkinase"/>
</dbReference>
<comment type="pathway">
    <text evidence="2">Metabolic intermediate biosynthesis; 5-phospho-alpha-D-ribose 1-diphosphate biosynthesis; 5-phospho-alpha-D-ribose 1-diphosphate from D-ribose 5-phosphate (route I): step 1/1.</text>
</comment>
<dbReference type="GO" id="GO:0016301">
    <property type="term" value="F:kinase activity"/>
    <property type="evidence" value="ECO:0007669"/>
    <property type="project" value="UniProtKB-KW"/>
</dbReference>
<evidence type="ECO:0000256" key="2">
    <source>
        <dbReference type="ARBA" id="ARBA00004996"/>
    </source>
</evidence>
<feature type="domain" description="Ribose-phosphate pyrophosphokinase N-terminal" evidence="13">
    <location>
        <begin position="125"/>
        <end position="241"/>
    </location>
</feature>
<dbReference type="GO" id="GO:0002189">
    <property type="term" value="C:ribose phosphate diphosphokinase complex"/>
    <property type="evidence" value="ECO:0007669"/>
    <property type="project" value="TreeGrafter"/>
</dbReference>
<dbReference type="EC" id="2.7.6.1" evidence="4"/>
<dbReference type="InterPro" id="IPR029057">
    <property type="entry name" value="PRTase-like"/>
</dbReference>
<dbReference type="PANTHER" id="PTHR10210:SF32">
    <property type="entry name" value="RIBOSE-PHOSPHATE PYROPHOSPHOKINASE 2"/>
    <property type="match status" value="1"/>
</dbReference>
<evidence type="ECO:0000259" key="13">
    <source>
        <dbReference type="Pfam" id="PF13793"/>
    </source>
</evidence>
<dbReference type="SMART" id="SM01400">
    <property type="entry name" value="Pribosyltran_N"/>
    <property type="match status" value="1"/>
</dbReference>
<dbReference type="GO" id="GO:0000287">
    <property type="term" value="F:magnesium ion binding"/>
    <property type="evidence" value="ECO:0007669"/>
    <property type="project" value="InterPro"/>
</dbReference>
<comment type="cofactor">
    <cofactor evidence="1">
        <name>Mg(2+)</name>
        <dbReference type="ChEBI" id="CHEBI:18420"/>
    </cofactor>
</comment>
<keyword evidence="7" id="KW-0545">Nucleotide biosynthesis</keyword>
<evidence type="ECO:0000256" key="12">
    <source>
        <dbReference type="ARBA" id="ARBA00049535"/>
    </source>
</evidence>
<evidence type="ECO:0000256" key="10">
    <source>
        <dbReference type="ARBA" id="ARBA00022840"/>
    </source>
</evidence>
<dbReference type="InterPro" id="IPR029099">
    <property type="entry name" value="Pribosyltran_N"/>
</dbReference>
<dbReference type="GO" id="GO:0005737">
    <property type="term" value="C:cytoplasm"/>
    <property type="evidence" value="ECO:0007669"/>
    <property type="project" value="TreeGrafter"/>
</dbReference>
<keyword evidence="9" id="KW-0418">Kinase</keyword>
<dbReference type="SUPFAM" id="SSF53271">
    <property type="entry name" value="PRTase-like"/>
    <property type="match status" value="2"/>
</dbReference>
<evidence type="ECO:0000256" key="4">
    <source>
        <dbReference type="ARBA" id="ARBA00013247"/>
    </source>
</evidence>
<dbReference type="GO" id="GO:0004749">
    <property type="term" value="F:ribose phosphate diphosphokinase activity"/>
    <property type="evidence" value="ECO:0007669"/>
    <property type="project" value="UniProtKB-EC"/>
</dbReference>
<evidence type="ECO:0000256" key="7">
    <source>
        <dbReference type="ARBA" id="ARBA00022727"/>
    </source>
</evidence>
<dbReference type="NCBIfam" id="NF002320">
    <property type="entry name" value="PRK01259.1"/>
    <property type="match status" value="1"/>
</dbReference>
<keyword evidence="11" id="KW-0460">Magnesium</keyword>
<dbReference type="CDD" id="cd06223">
    <property type="entry name" value="PRTases_typeI"/>
    <property type="match status" value="1"/>
</dbReference>
<evidence type="ECO:0000256" key="3">
    <source>
        <dbReference type="ARBA" id="ARBA00006478"/>
    </source>
</evidence>
<keyword evidence="10" id="KW-0067">ATP-binding</keyword>
<keyword evidence="5" id="KW-0808">Transferase</keyword>
<evidence type="ECO:0000256" key="1">
    <source>
        <dbReference type="ARBA" id="ARBA00001946"/>
    </source>
</evidence>